<keyword evidence="2" id="KW-1185">Reference proteome</keyword>
<dbReference type="InterPro" id="IPR015996">
    <property type="entry name" value="UCP028451"/>
</dbReference>
<dbReference type="RefSeq" id="WP_311938211.1">
    <property type="nucleotide sequence ID" value="NZ_JAVSCK010000002.1"/>
</dbReference>
<evidence type="ECO:0000313" key="1">
    <source>
        <dbReference type="EMBL" id="MFD1162186.1"/>
    </source>
</evidence>
<dbReference type="PANTHER" id="PTHR36452:SF1">
    <property type="entry name" value="DUF2461 DOMAIN-CONTAINING PROTEIN"/>
    <property type="match status" value="1"/>
</dbReference>
<gene>
    <name evidence="1" type="ORF">ACFQ2E_07145</name>
</gene>
<comment type="caution">
    <text evidence="1">The sequence shown here is derived from an EMBL/GenBank/DDBJ whole genome shotgun (WGS) entry which is preliminary data.</text>
</comment>
<protein>
    <submittedName>
        <fullName evidence="1">DUF2461 domain-containing protein</fullName>
    </submittedName>
</protein>
<organism evidence="1 2">
    <name type="scientific">Hwangdonia seohaensis</name>
    <dbReference type="NCBI Taxonomy" id="1240727"/>
    <lineage>
        <taxon>Bacteria</taxon>
        <taxon>Pseudomonadati</taxon>
        <taxon>Bacteroidota</taxon>
        <taxon>Flavobacteriia</taxon>
        <taxon>Flavobacteriales</taxon>
        <taxon>Flavobacteriaceae</taxon>
        <taxon>Hwangdonia</taxon>
    </lineage>
</organism>
<evidence type="ECO:0000313" key="2">
    <source>
        <dbReference type="Proteomes" id="UP001597163"/>
    </source>
</evidence>
<dbReference type="EMBL" id="JBHTLJ010000002">
    <property type="protein sequence ID" value="MFD1162186.1"/>
    <property type="molecule type" value="Genomic_DNA"/>
</dbReference>
<dbReference type="PANTHER" id="PTHR36452">
    <property type="entry name" value="CHROMOSOME 12, WHOLE GENOME SHOTGUN SEQUENCE"/>
    <property type="match status" value="1"/>
</dbReference>
<dbReference type="NCBIfam" id="TIGR02453">
    <property type="entry name" value="TIGR02453 family protein"/>
    <property type="match status" value="1"/>
</dbReference>
<dbReference type="Pfam" id="PF09365">
    <property type="entry name" value="DUF2461"/>
    <property type="match status" value="1"/>
</dbReference>
<proteinExistence type="predicted"/>
<dbReference type="PIRSF" id="PIRSF028451">
    <property type="entry name" value="UCP028451"/>
    <property type="match status" value="1"/>
</dbReference>
<accession>A0ABW3RAW6</accession>
<name>A0ABW3RAW6_9FLAO</name>
<dbReference type="Proteomes" id="UP001597163">
    <property type="component" value="Unassembled WGS sequence"/>
</dbReference>
<sequence length="227" mass="26622">MGTSALKSALNFFKQLEKNNNRDWFNENKPEFKAIETEIKKIYNSVLENLNKHDDIDKLKLFRIYRDVRFSKNKLPYKTHFGGSFHRTKPKLRGGYYLHIQPNNESFIATGFWEPAKADLQRIRKEFEMDDSEIRKIIGNKSFKSIWGGFVGDEVKTAPRGFDKEHKAIDLIKKKQYIFVKKFTDKAVLDANFLDDINTSFKAIRPYFDYMSDVLTTDLNGVSLIEK</sequence>
<reference evidence="2" key="1">
    <citation type="journal article" date="2019" name="Int. J. Syst. Evol. Microbiol.">
        <title>The Global Catalogue of Microorganisms (GCM) 10K type strain sequencing project: providing services to taxonomists for standard genome sequencing and annotation.</title>
        <authorList>
            <consortium name="The Broad Institute Genomics Platform"/>
            <consortium name="The Broad Institute Genome Sequencing Center for Infectious Disease"/>
            <person name="Wu L."/>
            <person name="Ma J."/>
        </authorList>
    </citation>
    <scope>NUCLEOTIDE SEQUENCE [LARGE SCALE GENOMIC DNA]</scope>
    <source>
        <strain evidence="2">CCUG 63246</strain>
    </source>
</reference>
<dbReference type="InterPro" id="IPR012808">
    <property type="entry name" value="CHP02453"/>
</dbReference>